<dbReference type="PROSITE" id="PS50294">
    <property type="entry name" value="WD_REPEATS_REGION"/>
    <property type="match status" value="1"/>
</dbReference>
<evidence type="ECO:0000313" key="7">
    <source>
        <dbReference type="EnsemblMetazoa" id="MDOA005198-PA"/>
    </source>
</evidence>
<dbReference type="VEuPathDB" id="VectorBase:MDOA005198"/>
<evidence type="ECO:0000313" key="9">
    <source>
        <dbReference type="RefSeq" id="XP_005181921.1"/>
    </source>
</evidence>
<dbReference type="OrthoDB" id="270624at2759"/>
<evidence type="ECO:0000256" key="5">
    <source>
        <dbReference type="SAM" id="MobiDB-lite"/>
    </source>
</evidence>
<organism evidence="6">
    <name type="scientific">Musca domestica</name>
    <name type="common">House fly</name>
    <dbReference type="NCBI Taxonomy" id="7370"/>
    <lineage>
        <taxon>Eukaryota</taxon>
        <taxon>Metazoa</taxon>
        <taxon>Ecdysozoa</taxon>
        <taxon>Arthropoda</taxon>
        <taxon>Hexapoda</taxon>
        <taxon>Insecta</taxon>
        <taxon>Pterygota</taxon>
        <taxon>Neoptera</taxon>
        <taxon>Endopterygota</taxon>
        <taxon>Diptera</taxon>
        <taxon>Brachycera</taxon>
        <taxon>Muscomorpha</taxon>
        <taxon>Muscoidea</taxon>
        <taxon>Muscidae</taxon>
        <taxon>Musca</taxon>
    </lineage>
</organism>
<feature type="repeat" description="WD" evidence="4">
    <location>
        <begin position="240"/>
        <end position="282"/>
    </location>
</feature>
<dbReference type="KEGG" id="mde:101895197"/>
<dbReference type="Proteomes" id="UP001652621">
    <property type="component" value="Unplaced"/>
</dbReference>
<reference evidence="6" key="1">
    <citation type="submission" date="2012-08" db="EMBL/GenBank/DDBJ databases">
        <title>Transcriptome of adult Musca domestica launches a platform for comparative house fly gene expression and characterization of differential gene expression among resistant and susceptible house flies.</title>
        <authorList>
            <person name="Liu N."/>
            <person name="Zhang L."/>
            <person name="Li M."/>
            <person name="Reid W."/>
        </authorList>
    </citation>
    <scope>NUCLEOTIDE SEQUENCE</scope>
    <source>
        <strain evidence="6">ALHF</strain>
        <tissue evidence="6">Whole body</tissue>
    </source>
</reference>
<keyword evidence="3" id="KW-0677">Repeat</keyword>
<dbReference type="EnsemblMetazoa" id="MDOA005198-RA">
    <property type="protein sequence ID" value="MDOA005198-PA"/>
    <property type="gene ID" value="MDOA005198"/>
</dbReference>
<dbReference type="eggNOG" id="KOG0270">
    <property type="taxonomic scope" value="Eukaryota"/>
</dbReference>
<accession>T1PEI4</accession>
<evidence type="ECO:0000256" key="4">
    <source>
        <dbReference type="PROSITE-ProRule" id="PRU00221"/>
    </source>
</evidence>
<dbReference type="PANTHER" id="PTHR14091:SF0">
    <property type="entry name" value="PERIODIC TRYPTOPHAN PROTEIN 1 HOMOLOG"/>
    <property type="match status" value="1"/>
</dbReference>
<dbReference type="STRING" id="7370.T1PEI4"/>
<evidence type="ECO:0000313" key="8">
    <source>
        <dbReference type="Proteomes" id="UP001652621"/>
    </source>
</evidence>
<sequence>MEEEGPAEATIDFVPALCFVPRGIAKDKPDKIVLTQEELARVIKETKDRLDSDGEHEDDDEDDNENGMDVDDENEDEEDDDQNEADEDVRSDTRSINDEFGFEQYDAEGNIRVADIGNIVDPDHQLPDEDDDSEAEDEIIKPTDNLLLVGHVQDDAANMEVWVFNEEEESLYTHHDFLLPSFPLCIEWMNHDPGSDKPGNMCAIGCMDPVITVWDLDIQDSIEPTFKLGSKGSRKKQKEAYGHKDAVLDLSWNRHYEHILASGSVDQTLILWDMDEGQPHTTITAFEEKVHSIEFHPTEAQTILTGSADGVVRLFDCRDPEFVNASYVKWTTPGEVEKVLWNCTDPNYFIVGSNDGSLHYADKRQANKLLWSHKAHDEEISGICFNSEVNNLLTTTSTEGYLKIWNFNGTEIKPVYSHDFKMGRLQCMKQCPEDPFTLAFGGEKPPRCRVYNIKNFEAVRQVFGVGGEAQE</sequence>
<dbReference type="Gene3D" id="2.130.10.10">
    <property type="entry name" value="YVTN repeat-like/Quinoprotein amine dehydrogenase"/>
    <property type="match status" value="2"/>
</dbReference>
<feature type="repeat" description="WD" evidence="4">
    <location>
        <begin position="373"/>
        <end position="408"/>
    </location>
</feature>
<dbReference type="PROSITE" id="PS00678">
    <property type="entry name" value="WD_REPEATS_1"/>
    <property type="match status" value="1"/>
</dbReference>
<evidence type="ECO:0000256" key="2">
    <source>
        <dbReference type="ARBA" id="ARBA00022574"/>
    </source>
</evidence>
<dbReference type="InterPro" id="IPR001680">
    <property type="entry name" value="WD40_rpt"/>
</dbReference>
<keyword evidence="1" id="KW-0597">Phosphoprotein</keyword>
<feature type="region of interest" description="Disordered" evidence="5">
    <location>
        <begin position="45"/>
        <end position="102"/>
    </location>
</feature>
<dbReference type="InterPro" id="IPR044285">
    <property type="entry name" value="PWP1"/>
</dbReference>
<evidence type="ECO:0000313" key="6">
    <source>
        <dbReference type="EMBL" id="AFP61733.1"/>
    </source>
</evidence>
<feature type="compositionally biased region" description="Basic and acidic residues" evidence="5">
    <location>
        <begin position="88"/>
        <end position="97"/>
    </location>
</feature>
<dbReference type="VEuPathDB" id="VectorBase:MDOMA2_012235"/>
<dbReference type="CTD" id="36150"/>
<dbReference type="Pfam" id="PF00400">
    <property type="entry name" value="WD40"/>
    <property type="match status" value="3"/>
</dbReference>
<dbReference type="PROSITE" id="PS50082">
    <property type="entry name" value="WD_REPEATS_2"/>
    <property type="match status" value="3"/>
</dbReference>
<dbReference type="InterPro" id="IPR015943">
    <property type="entry name" value="WD40/YVTN_repeat-like_dom_sf"/>
</dbReference>
<dbReference type="SUPFAM" id="SSF50978">
    <property type="entry name" value="WD40 repeat-like"/>
    <property type="match status" value="1"/>
</dbReference>
<dbReference type="AlphaFoldDB" id="T1PEI4"/>
<dbReference type="InterPro" id="IPR036322">
    <property type="entry name" value="WD40_repeat_dom_sf"/>
</dbReference>
<dbReference type="SMART" id="SM00320">
    <property type="entry name" value="WD40"/>
    <property type="match status" value="5"/>
</dbReference>
<gene>
    <name evidence="9" type="primary">LOC101895197</name>
    <name evidence="7" type="synonym">101895197</name>
</gene>
<dbReference type="RefSeq" id="XP_005181921.1">
    <property type="nucleotide sequence ID" value="XM_005181864.3"/>
</dbReference>
<dbReference type="PANTHER" id="PTHR14091">
    <property type="entry name" value="PERIODIC TRYPTOPHAN PROTEIN 1"/>
    <property type="match status" value="1"/>
</dbReference>
<reference evidence="9" key="3">
    <citation type="submission" date="2025-04" db="UniProtKB">
        <authorList>
            <consortium name="RefSeq"/>
        </authorList>
    </citation>
    <scope>IDENTIFICATION</scope>
    <source>
        <strain evidence="9">Aabys</strain>
    </source>
</reference>
<protein>
    <submittedName>
        <fullName evidence="9">Periodic tryptophan protein 1 homolog</fullName>
    </submittedName>
    <submittedName>
        <fullName evidence="6">WD domain protein</fullName>
    </submittedName>
</protein>
<dbReference type="InterPro" id="IPR019775">
    <property type="entry name" value="WD40_repeat_CS"/>
</dbReference>
<dbReference type="GO" id="GO:0005634">
    <property type="term" value="C:nucleus"/>
    <property type="evidence" value="ECO:0007669"/>
    <property type="project" value="TreeGrafter"/>
</dbReference>
<proteinExistence type="evidence at transcript level"/>
<dbReference type="GO" id="GO:0006364">
    <property type="term" value="P:rRNA processing"/>
    <property type="evidence" value="ECO:0007669"/>
    <property type="project" value="InterPro"/>
</dbReference>
<reference evidence="7" key="2">
    <citation type="submission" date="2021-01" db="UniProtKB">
        <authorList>
            <consortium name="EnsemblMetazoa"/>
        </authorList>
    </citation>
    <scope>IDENTIFICATION</scope>
    <source>
        <strain evidence="7">Aabys</strain>
    </source>
</reference>
<dbReference type="EMBL" id="KA647104">
    <property type="protein sequence ID" value="AFP61733.1"/>
    <property type="molecule type" value="mRNA"/>
</dbReference>
<keyword evidence="2 4" id="KW-0853">WD repeat</keyword>
<dbReference type="GeneID" id="101895197"/>
<feature type="repeat" description="WD" evidence="4">
    <location>
        <begin position="283"/>
        <end position="325"/>
    </location>
</feature>
<keyword evidence="8" id="KW-1185">Reference proteome</keyword>
<evidence type="ECO:0000256" key="3">
    <source>
        <dbReference type="ARBA" id="ARBA00022737"/>
    </source>
</evidence>
<name>T1PEI4_MUSDO</name>
<feature type="compositionally biased region" description="Acidic residues" evidence="5">
    <location>
        <begin position="54"/>
        <end position="87"/>
    </location>
</feature>
<evidence type="ECO:0000256" key="1">
    <source>
        <dbReference type="ARBA" id="ARBA00022553"/>
    </source>
</evidence>